<dbReference type="AlphaFoldDB" id="A0A0E0J9M2"/>
<dbReference type="EnsemblPlants" id="ONIVA12G10000.1">
    <property type="protein sequence ID" value="ONIVA12G10000.1"/>
    <property type="gene ID" value="ONIVA12G10000"/>
</dbReference>
<evidence type="ECO:0000256" key="1">
    <source>
        <dbReference type="SAM" id="MobiDB-lite"/>
    </source>
</evidence>
<proteinExistence type="predicted"/>
<name>A0A0E0J9M2_ORYNI</name>
<keyword evidence="3" id="KW-1185">Reference proteome</keyword>
<dbReference type="HOGENOM" id="CLU_1274012_0_0_1"/>
<reference evidence="2" key="2">
    <citation type="submission" date="2018-04" db="EMBL/GenBank/DDBJ databases">
        <title>OnivRS2 (Oryza nivara Reference Sequence Version 2).</title>
        <authorList>
            <person name="Zhang J."/>
            <person name="Kudrna D."/>
            <person name="Lee S."/>
            <person name="Talag J."/>
            <person name="Rajasekar S."/>
            <person name="Welchert J."/>
            <person name="Hsing Y.-I."/>
            <person name="Wing R.A."/>
        </authorList>
    </citation>
    <scope>NUCLEOTIDE SEQUENCE [LARGE SCALE GENOMIC DNA]</scope>
    <source>
        <strain evidence="2">SL10</strain>
    </source>
</reference>
<protein>
    <submittedName>
        <fullName evidence="2">Uncharacterized protein</fullName>
    </submittedName>
</protein>
<dbReference type="Proteomes" id="UP000006591">
    <property type="component" value="Chromosome 12"/>
</dbReference>
<evidence type="ECO:0000313" key="2">
    <source>
        <dbReference type="EnsemblPlants" id="ONIVA12G10000.1"/>
    </source>
</evidence>
<reference evidence="2" key="1">
    <citation type="submission" date="2015-04" db="UniProtKB">
        <authorList>
            <consortium name="EnsemblPlants"/>
        </authorList>
    </citation>
    <scope>IDENTIFICATION</scope>
    <source>
        <strain evidence="2">SL10</strain>
    </source>
</reference>
<feature type="region of interest" description="Disordered" evidence="1">
    <location>
        <begin position="77"/>
        <end position="117"/>
    </location>
</feature>
<dbReference type="Gramene" id="ONIVA12G10000.1">
    <property type="protein sequence ID" value="ONIVA12G10000.1"/>
    <property type="gene ID" value="ONIVA12G10000"/>
</dbReference>
<evidence type="ECO:0000313" key="3">
    <source>
        <dbReference type="Proteomes" id="UP000006591"/>
    </source>
</evidence>
<accession>A0A0E0J9M2</accession>
<organism evidence="2">
    <name type="scientific">Oryza nivara</name>
    <name type="common">Indian wild rice</name>
    <name type="synonym">Oryza sativa f. spontanea</name>
    <dbReference type="NCBI Taxonomy" id="4536"/>
    <lineage>
        <taxon>Eukaryota</taxon>
        <taxon>Viridiplantae</taxon>
        <taxon>Streptophyta</taxon>
        <taxon>Embryophyta</taxon>
        <taxon>Tracheophyta</taxon>
        <taxon>Spermatophyta</taxon>
        <taxon>Magnoliopsida</taxon>
        <taxon>Liliopsida</taxon>
        <taxon>Poales</taxon>
        <taxon>Poaceae</taxon>
        <taxon>BOP clade</taxon>
        <taxon>Oryzoideae</taxon>
        <taxon>Oryzeae</taxon>
        <taxon>Oryzinae</taxon>
        <taxon>Oryza</taxon>
    </lineage>
</organism>
<sequence>MTGHHYPLADLLPRSLSSNSLAPSGLPRRGELIFPVSPLFPHPKPTTTATFFCCRSCALVAAVPVILLSPSAFLHPPQKPPSRPFNHRSTGALVPPSPLYPAGRRREEEEREEEEETYDKWAPCTTFVWSQTPSSNRRSVAPRTPRLNAYSCWRLTTPSTSTARRTLVLELYATLAALSSLTAAEPYSKFDYRIQGTDMDPDGYAEAAGNLEAQGKT</sequence>